<proteinExistence type="predicted"/>
<keyword evidence="4" id="KW-1185">Reference proteome</keyword>
<dbReference type="EMBL" id="CP051677">
    <property type="protein sequence ID" value="QJD77671.1"/>
    <property type="molecule type" value="Genomic_DNA"/>
</dbReference>
<reference evidence="3 4" key="1">
    <citation type="submission" date="2020-04" db="EMBL/GenBank/DDBJ databases">
        <title>Genome sequencing of novel species.</title>
        <authorList>
            <person name="Heo J."/>
            <person name="Kim S.-J."/>
            <person name="Kim J.-S."/>
            <person name="Hong S.-B."/>
            <person name="Kwon S.-W."/>
        </authorList>
    </citation>
    <scope>NUCLEOTIDE SEQUENCE [LARGE SCALE GENOMIC DNA]</scope>
    <source>
        <strain evidence="3 4">CJU-R4</strain>
    </source>
</reference>
<accession>A0A7L5DJM8</accession>
<sequence length="320" mass="36191">MVLIWGIPSESPIQRLLDELDTLDQPYLAVSQRHFAETNLHLTVDASGTLGGELAYQQRTYPLDAFTGVYLRLTDENTLPEYRCLAADDPLRTHAHQLIQSLTLWTEWSGCRTVNKLSAMASNNSKPYQAQFIRQCGFLTPDTLITNEPAEVTAFCQQHNDRIIYKSISGVRSIVQTWQANGDADKLALVRHCPVQFQRQVEGFDVRVHVIGELCIATRITAQATDYRYALQQTGESAQLSPYELDDDLSARCVDLSRTLDLDFSGIDLRIAPNGSVYCFEVNPCPAYTYYESHTGQPIAARLAEYLSGHDNYYRRVWQL</sequence>
<dbReference type="GO" id="GO:0005737">
    <property type="term" value="C:cytoplasm"/>
    <property type="evidence" value="ECO:0007669"/>
    <property type="project" value="TreeGrafter"/>
</dbReference>
<evidence type="ECO:0000256" key="1">
    <source>
        <dbReference type="PROSITE-ProRule" id="PRU00409"/>
    </source>
</evidence>
<keyword evidence="1" id="KW-0547">Nucleotide-binding</keyword>
<dbReference type="PANTHER" id="PTHR21621">
    <property type="entry name" value="RIBOSOMAL PROTEIN S6 MODIFICATION PROTEIN"/>
    <property type="match status" value="1"/>
</dbReference>
<dbReference type="RefSeq" id="WP_169549615.1">
    <property type="nucleotide sequence ID" value="NZ_CP051677.1"/>
</dbReference>
<keyword evidence="1" id="KW-0067">ATP-binding</keyword>
<gene>
    <name evidence="3" type="ORF">HH216_04000</name>
</gene>
<dbReference type="Pfam" id="PF08443">
    <property type="entry name" value="RimK"/>
    <property type="match status" value="1"/>
</dbReference>
<feature type="domain" description="ATP-grasp" evidence="2">
    <location>
        <begin position="130"/>
        <end position="308"/>
    </location>
</feature>
<evidence type="ECO:0000313" key="3">
    <source>
        <dbReference type="EMBL" id="QJD77671.1"/>
    </source>
</evidence>
<dbReference type="InterPro" id="IPR011761">
    <property type="entry name" value="ATP-grasp"/>
</dbReference>
<dbReference type="GO" id="GO:0046872">
    <property type="term" value="F:metal ion binding"/>
    <property type="evidence" value="ECO:0007669"/>
    <property type="project" value="InterPro"/>
</dbReference>
<dbReference type="Gene3D" id="3.30.470.20">
    <property type="entry name" value="ATP-grasp fold, B domain"/>
    <property type="match status" value="1"/>
</dbReference>
<dbReference type="GO" id="GO:0018169">
    <property type="term" value="F:ribosomal S6-glutamic acid ligase activity"/>
    <property type="evidence" value="ECO:0007669"/>
    <property type="project" value="TreeGrafter"/>
</dbReference>
<dbReference type="PROSITE" id="PS50975">
    <property type="entry name" value="ATP_GRASP"/>
    <property type="match status" value="1"/>
</dbReference>
<evidence type="ECO:0000259" key="2">
    <source>
        <dbReference type="PROSITE" id="PS50975"/>
    </source>
</evidence>
<dbReference type="InterPro" id="IPR013651">
    <property type="entry name" value="ATP-grasp_RimK-type"/>
</dbReference>
<dbReference type="GO" id="GO:0005524">
    <property type="term" value="F:ATP binding"/>
    <property type="evidence" value="ECO:0007669"/>
    <property type="project" value="UniProtKB-UniRule"/>
</dbReference>
<evidence type="ECO:0000313" key="4">
    <source>
        <dbReference type="Proteomes" id="UP000501128"/>
    </source>
</evidence>
<organism evidence="3 4">
    <name type="scientific">Spirosoma rhododendri</name>
    <dbReference type="NCBI Taxonomy" id="2728024"/>
    <lineage>
        <taxon>Bacteria</taxon>
        <taxon>Pseudomonadati</taxon>
        <taxon>Bacteroidota</taxon>
        <taxon>Cytophagia</taxon>
        <taxon>Cytophagales</taxon>
        <taxon>Cytophagaceae</taxon>
        <taxon>Spirosoma</taxon>
    </lineage>
</organism>
<dbReference type="SUPFAM" id="SSF56059">
    <property type="entry name" value="Glutathione synthetase ATP-binding domain-like"/>
    <property type="match status" value="1"/>
</dbReference>
<dbReference type="KEGG" id="srho:HH216_04000"/>
<dbReference type="PANTHER" id="PTHR21621:SF0">
    <property type="entry name" value="BETA-CITRYLGLUTAMATE SYNTHASE B-RELATED"/>
    <property type="match status" value="1"/>
</dbReference>
<dbReference type="AlphaFoldDB" id="A0A7L5DJM8"/>
<name>A0A7L5DJM8_9BACT</name>
<dbReference type="GO" id="GO:0009432">
    <property type="term" value="P:SOS response"/>
    <property type="evidence" value="ECO:0007669"/>
    <property type="project" value="TreeGrafter"/>
</dbReference>
<protein>
    <recommendedName>
        <fullName evidence="2">ATP-grasp domain-containing protein</fullName>
    </recommendedName>
</protein>
<dbReference type="Proteomes" id="UP000501128">
    <property type="component" value="Chromosome"/>
</dbReference>